<dbReference type="Gene3D" id="2.60.40.1120">
    <property type="entry name" value="Carboxypeptidase-like, regulatory domain"/>
    <property type="match status" value="1"/>
</dbReference>
<sequence length="287" mass="32480">MRFFYTFFSGVNRLLNSFLMLFGFRWFQNRWGVVYDSVSKQPLDPVQIKLIDASSGKVAQSSVTDLSGRYGFLATPGKFKIFVSKTNYAFPSKSIRCDSDGIYKNLYGGQLFELLGESDVISFNIPMDPLRVDWNQQAKQSLIKTSAFSENLALKTTSILFWAVFIFALASLYFSPSNFVYGILAFYCLVLFLAMVLPKPRLWGRVMDGKTKQPLVGVIVELTHTKFPDVVVAKGITLDQGKFFLRAHRGEYLIKITSENEFGQKSLLKSKKIKIGGGGYYSRDIMI</sequence>
<evidence type="ECO:0008006" key="4">
    <source>
        <dbReference type="Google" id="ProtNLM"/>
    </source>
</evidence>
<dbReference type="EMBL" id="PFAK01000001">
    <property type="protein sequence ID" value="PIR96625.1"/>
    <property type="molecule type" value="Genomic_DNA"/>
</dbReference>
<evidence type="ECO:0000313" key="2">
    <source>
        <dbReference type="EMBL" id="PIR96625.1"/>
    </source>
</evidence>
<dbReference type="InterPro" id="IPR008969">
    <property type="entry name" value="CarboxyPept-like_regulatory"/>
</dbReference>
<name>A0A2H0VC13_9BACT</name>
<evidence type="ECO:0000313" key="3">
    <source>
        <dbReference type="Proteomes" id="UP000230922"/>
    </source>
</evidence>
<reference evidence="3" key="1">
    <citation type="submission" date="2017-09" db="EMBL/GenBank/DDBJ databases">
        <title>Depth-based differentiation of microbial function through sediment-hosted aquifers and enrichment of novel symbionts in the deep terrestrial subsurface.</title>
        <authorList>
            <person name="Probst A.J."/>
            <person name="Ladd B."/>
            <person name="Jarett J.K."/>
            <person name="Geller-Mcgrath D.E."/>
            <person name="Sieber C.M.K."/>
            <person name="Emerson J.B."/>
            <person name="Anantharaman K."/>
            <person name="Thomas B.C."/>
            <person name="Malmstrom R."/>
            <person name="Stieglmeier M."/>
            <person name="Klingl A."/>
            <person name="Woyke T."/>
            <person name="Ryan C.M."/>
            <person name="Banfield J.F."/>
        </authorList>
    </citation>
    <scope>NUCLEOTIDE SEQUENCE [LARGE SCALE GENOMIC DNA]</scope>
</reference>
<proteinExistence type="predicted"/>
<accession>A0A2H0VC13</accession>
<organism evidence="2 3">
    <name type="scientific">Candidatus Doudnabacteria bacterium CG10_big_fil_rev_8_21_14_0_10_42_18</name>
    <dbReference type="NCBI Taxonomy" id="1974552"/>
    <lineage>
        <taxon>Bacteria</taxon>
        <taxon>Candidatus Doudnaibacteriota</taxon>
    </lineage>
</organism>
<feature type="transmembrane region" description="Helical" evidence="1">
    <location>
        <begin position="152"/>
        <end position="173"/>
    </location>
</feature>
<feature type="transmembrane region" description="Helical" evidence="1">
    <location>
        <begin position="179"/>
        <end position="197"/>
    </location>
</feature>
<evidence type="ECO:0000256" key="1">
    <source>
        <dbReference type="SAM" id="Phobius"/>
    </source>
</evidence>
<keyword evidence="1" id="KW-1133">Transmembrane helix</keyword>
<gene>
    <name evidence="2" type="ORF">COT92_00010</name>
</gene>
<protein>
    <recommendedName>
        <fullName evidence="4">Carboxypeptidase regulatory-like domain-containing protein</fullName>
    </recommendedName>
</protein>
<comment type="caution">
    <text evidence="2">The sequence shown here is derived from an EMBL/GenBank/DDBJ whole genome shotgun (WGS) entry which is preliminary data.</text>
</comment>
<keyword evidence="1" id="KW-0472">Membrane</keyword>
<dbReference type="AlphaFoldDB" id="A0A2H0VC13"/>
<keyword evidence="1" id="KW-0812">Transmembrane</keyword>
<dbReference type="Proteomes" id="UP000230922">
    <property type="component" value="Unassembled WGS sequence"/>
</dbReference>
<dbReference type="SUPFAM" id="SSF49464">
    <property type="entry name" value="Carboxypeptidase regulatory domain-like"/>
    <property type="match status" value="2"/>
</dbReference>